<gene>
    <name evidence="2" type="ORF">GWI33_022324</name>
</gene>
<dbReference type="PANTHER" id="PTHR12840">
    <property type="entry name" value="NADH-UBIQUINONE OXIDOREDUCTASE ASHI SUBUNIT"/>
    <property type="match status" value="1"/>
</dbReference>
<keyword evidence="1" id="KW-0472">Membrane</keyword>
<dbReference type="EMBL" id="JAACXV010000079">
    <property type="protein sequence ID" value="KAF7284342.1"/>
    <property type="molecule type" value="Genomic_DNA"/>
</dbReference>
<dbReference type="InterPro" id="IPR008699">
    <property type="entry name" value="NDUFB8"/>
</dbReference>
<keyword evidence="3" id="KW-1185">Reference proteome</keyword>
<accession>A0A834INR5</accession>
<evidence type="ECO:0000313" key="2">
    <source>
        <dbReference type="EMBL" id="KAF7284342.1"/>
    </source>
</evidence>
<comment type="caution">
    <text evidence="2">The sequence shown here is derived from an EMBL/GenBank/DDBJ whole genome shotgun (WGS) entry which is preliminary data.</text>
</comment>
<dbReference type="PANTHER" id="PTHR12840:SF1">
    <property type="entry name" value="NADH DEHYDROGENASE [UBIQUINONE] 1 BETA SUBCOMPLEX SUBUNIT 8, MITOCHONDRIAL"/>
    <property type="match status" value="1"/>
</dbReference>
<keyword evidence="1" id="KW-0812">Transmembrane</keyword>
<keyword evidence="1" id="KW-1133">Transmembrane helix</keyword>
<dbReference type="AlphaFoldDB" id="A0A834INR5"/>
<dbReference type="Pfam" id="PF05821">
    <property type="entry name" value="NDUF_B8"/>
    <property type="match status" value="1"/>
</dbReference>
<evidence type="ECO:0000313" key="3">
    <source>
        <dbReference type="Proteomes" id="UP000625711"/>
    </source>
</evidence>
<dbReference type="Proteomes" id="UP000625711">
    <property type="component" value="Unassembled WGS sequence"/>
</dbReference>
<dbReference type="OrthoDB" id="2014058at2759"/>
<protein>
    <submittedName>
        <fullName evidence="2">Uncharacterized protein</fullName>
    </submittedName>
</protein>
<evidence type="ECO:0000256" key="1">
    <source>
        <dbReference type="SAM" id="Phobius"/>
    </source>
</evidence>
<proteinExistence type="predicted"/>
<dbReference type="GO" id="GO:0005739">
    <property type="term" value="C:mitochondrion"/>
    <property type="evidence" value="ECO:0007669"/>
    <property type="project" value="InterPro"/>
</dbReference>
<feature type="transmembrane region" description="Helical" evidence="1">
    <location>
        <begin position="120"/>
        <end position="145"/>
    </location>
</feature>
<organism evidence="2 3">
    <name type="scientific">Rhynchophorus ferrugineus</name>
    <name type="common">Red palm weevil</name>
    <name type="synonym">Curculio ferrugineus</name>
    <dbReference type="NCBI Taxonomy" id="354439"/>
    <lineage>
        <taxon>Eukaryota</taxon>
        <taxon>Metazoa</taxon>
        <taxon>Ecdysozoa</taxon>
        <taxon>Arthropoda</taxon>
        <taxon>Hexapoda</taxon>
        <taxon>Insecta</taxon>
        <taxon>Pterygota</taxon>
        <taxon>Neoptera</taxon>
        <taxon>Endopterygota</taxon>
        <taxon>Coleoptera</taxon>
        <taxon>Polyphaga</taxon>
        <taxon>Cucujiformia</taxon>
        <taxon>Curculionidae</taxon>
        <taxon>Dryophthorinae</taxon>
        <taxon>Rhynchophorus</taxon>
    </lineage>
</organism>
<sequence length="172" mass="20394">MSSLIKLVRVTAPWLKKNPSSLISVRHHWNKDFKPLPYPKTFEEKAASAERYGIPLAEYEPYPDDGSGCGDYPKLPLEAVEHRDPYYPWDNPELKKNYNEVLHDEYDFIREDRYNVNYKLHLPLSILVLQYVSVMGGAYFLYWIFEYVKAFHPVMPPQLPKENKVYYTFEKP</sequence>
<name>A0A834INR5_RHYFE</name>
<reference evidence="2" key="1">
    <citation type="submission" date="2020-08" db="EMBL/GenBank/DDBJ databases">
        <title>Genome sequencing and assembly of the red palm weevil Rhynchophorus ferrugineus.</title>
        <authorList>
            <person name="Dias G.B."/>
            <person name="Bergman C.M."/>
            <person name="Manee M."/>
        </authorList>
    </citation>
    <scope>NUCLEOTIDE SEQUENCE</scope>
    <source>
        <strain evidence="2">AA-2017</strain>
        <tissue evidence="2">Whole larva</tissue>
    </source>
</reference>